<evidence type="ECO:0000256" key="1">
    <source>
        <dbReference type="ARBA" id="ARBA00023015"/>
    </source>
</evidence>
<feature type="transmembrane region" description="Helical" evidence="4">
    <location>
        <begin position="6"/>
        <end position="26"/>
    </location>
</feature>
<dbReference type="GO" id="GO:0043565">
    <property type="term" value="F:sequence-specific DNA binding"/>
    <property type="evidence" value="ECO:0007669"/>
    <property type="project" value="InterPro"/>
</dbReference>
<accession>A0A7L4ZMM3</accession>
<gene>
    <name evidence="6" type="ORF">IMCC3317_33360</name>
</gene>
<dbReference type="InterPro" id="IPR003018">
    <property type="entry name" value="GAF"/>
</dbReference>
<evidence type="ECO:0000256" key="3">
    <source>
        <dbReference type="ARBA" id="ARBA00023163"/>
    </source>
</evidence>
<keyword evidence="7" id="KW-1185">Reference proteome</keyword>
<evidence type="ECO:0000256" key="4">
    <source>
        <dbReference type="SAM" id="Phobius"/>
    </source>
</evidence>
<keyword evidence="4" id="KW-0812">Transmembrane</keyword>
<feature type="domain" description="HTH araC/xylS-type" evidence="5">
    <location>
        <begin position="447"/>
        <end position="551"/>
    </location>
</feature>
<dbReference type="SMART" id="SM00065">
    <property type="entry name" value="GAF"/>
    <property type="match status" value="1"/>
</dbReference>
<evidence type="ECO:0000259" key="5">
    <source>
        <dbReference type="PROSITE" id="PS01124"/>
    </source>
</evidence>
<dbReference type="PANTHER" id="PTHR43280">
    <property type="entry name" value="ARAC-FAMILY TRANSCRIPTIONAL REGULATOR"/>
    <property type="match status" value="1"/>
</dbReference>
<dbReference type="SMART" id="SM00342">
    <property type="entry name" value="HTH_ARAC"/>
    <property type="match status" value="1"/>
</dbReference>
<dbReference type="InterPro" id="IPR018062">
    <property type="entry name" value="HTH_AraC-typ_CS"/>
</dbReference>
<protein>
    <recommendedName>
        <fullName evidence="5">HTH araC/xylS-type domain-containing protein</fullName>
    </recommendedName>
</protein>
<evidence type="ECO:0000313" key="7">
    <source>
        <dbReference type="Proteomes" id="UP000464657"/>
    </source>
</evidence>
<evidence type="ECO:0000313" key="6">
    <source>
        <dbReference type="EMBL" id="QHI37953.1"/>
    </source>
</evidence>
<evidence type="ECO:0000256" key="2">
    <source>
        <dbReference type="ARBA" id="ARBA00023125"/>
    </source>
</evidence>
<keyword evidence="4" id="KW-0472">Membrane</keyword>
<organism evidence="6 7">
    <name type="scientific">Kordia antarctica</name>
    <dbReference type="NCBI Taxonomy" id="1218801"/>
    <lineage>
        <taxon>Bacteria</taxon>
        <taxon>Pseudomonadati</taxon>
        <taxon>Bacteroidota</taxon>
        <taxon>Flavobacteriia</taxon>
        <taxon>Flavobacteriales</taxon>
        <taxon>Flavobacteriaceae</taxon>
        <taxon>Kordia</taxon>
    </lineage>
</organism>
<dbReference type="KEGG" id="kan:IMCC3317_33360"/>
<keyword evidence="1" id="KW-0805">Transcription regulation</keyword>
<dbReference type="RefSeq" id="WP_160130533.1">
    <property type="nucleotide sequence ID" value="NZ_CP019288.1"/>
</dbReference>
<feature type="transmembrane region" description="Helical" evidence="4">
    <location>
        <begin position="181"/>
        <end position="203"/>
    </location>
</feature>
<dbReference type="InterPro" id="IPR029016">
    <property type="entry name" value="GAF-like_dom_sf"/>
</dbReference>
<sequence length="559" mass="65249">MLHWNLYNTTIFIGAIGLLVLVLYRIFTKKIQDKTTRYFNWFLIITAVAILQYISFDIGFTRKYRVLALLVTPFEFLAPVIFTAFTCAYLQKEKLFKKYKYYLLIPFAAFFLIYTVVKINVFVDYAILSRETVGNIRMEWNENLALLFTFVIGVWNYSSIKKYEKDLGKMSYDFVLRKTKWLKNMYMTLILLSVFWLLTLLYIKTNVNVSGNDTYYPLWIAYLACYYVFYMKSISHLQYIQKEKVDEQTAFNLSSLDELFEPSALAVLQRNQSQVIAILSYFATSLFEINKTKEVLWDILENCISKLQLEDCVLYLLDEKKQVLHQEAAFGNKKQDGFEIHEPKEIPVGKGIVGSVAKTGNYELIKDTRKDKRYIVDDKARLSELAVPIYVEGKLKGVLDAEHSQCNFFTENHLYLFQLIAKLTEKKLLQLQLKKGLSISDDNCYYKEVCSLMKEKKRYRNPEIKLSTLSQEINISANYLSQVINALSGQNFSDFVNSYRIKEVKLKLSHPAFIEYPVLSIGLEAGFNSKSAFYNSFKKHTGMSPTTFREKHPYKSQFL</sequence>
<name>A0A7L4ZMM3_9FLAO</name>
<feature type="transmembrane region" description="Helical" evidence="4">
    <location>
        <begin position="67"/>
        <end position="90"/>
    </location>
</feature>
<keyword evidence="4" id="KW-1133">Transmembrane helix</keyword>
<feature type="transmembrane region" description="Helical" evidence="4">
    <location>
        <begin position="102"/>
        <end position="123"/>
    </location>
</feature>
<dbReference type="InterPro" id="IPR018060">
    <property type="entry name" value="HTH_AraC"/>
</dbReference>
<dbReference type="GO" id="GO:0003700">
    <property type="term" value="F:DNA-binding transcription factor activity"/>
    <property type="evidence" value="ECO:0007669"/>
    <property type="project" value="InterPro"/>
</dbReference>
<dbReference type="AlphaFoldDB" id="A0A7L4ZMM3"/>
<dbReference type="OrthoDB" id="9779074at2"/>
<reference evidence="6 7" key="1">
    <citation type="journal article" date="2013" name="Int. J. Syst. Evol. Microbiol.">
        <title>Kordia antarctica sp. nov., isolated from Antarctic seawater.</title>
        <authorList>
            <person name="Baek K."/>
            <person name="Choi A."/>
            <person name="Kang I."/>
            <person name="Lee K."/>
            <person name="Cho J.C."/>
        </authorList>
    </citation>
    <scope>NUCLEOTIDE SEQUENCE [LARGE SCALE GENOMIC DNA]</scope>
    <source>
        <strain evidence="6 7">IMCC3317</strain>
    </source>
</reference>
<proteinExistence type="predicted"/>
<dbReference type="Gene3D" id="1.10.10.60">
    <property type="entry name" value="Homeodomain-like"/>
    <property type="match status" value="2"/>
</dbReference>
<dbReference type="PANTHER" id="PTHR43280:SF29">
    <property type="entry name" value="ARAC-FAMILY TRANSCRIPTIONAL REGULATOR"/>
    <property type="match status" value="1"/>
</dbReference>
<dbReference type="SUPFAM" id="SSF46689">
    <property type="entry name" value="Homeodomain-like"/>
    <property type="match status" value="1"/>
</dbReference>
<dbReference type="Proteomes" id="UP000464657">
    <property type="component" value="Chromosome"/>
</dbReference>
<dbReference type="PROSITE" id="PS01124">
    <property type="entry name" value="HTH_ARAC_FAMILY_2"/>
    <property type="match status" value="1"/>
</dbReference>
<keyword evidence="3" id="KW-0804">Transcription</keyword>
<dbReference type="SUPFAM" id="SSF55781">
    <property type="entry name" value="GAF domain-like"/>
    <property type="match status" value="1"/>
</dbReference>
<feature type="transmembrane region" description="Helical" evidence="4">
    <location>
        <begin position="38"/>
        <end position="55"/>
    </location>
</feature>
<dbReference type="Pfam" id="PF13185">
    <property type="entry name" value="GAF_2"/>
    <property type="match status" value="1"/>
</dbReference>
<dbReference type="PROSITE" id="PS00041">
    <property type="entry name" value="HTH_ARAC_FAMILY_1"/>
    <property type="match status" value="1"/>
</dbReference>
<dbReference type="EMBL" id="CP019288">
    <property type="protein sequence ID" value="QHI37953.1"/>
    <property type="molecule type" value="Genomic_DNA"/>
</dbReference>
<dbReference type="InterPro" id="IPR009057">
    <property type="entry name" value="Homeodomain-like_sf"/>
</dbReference>
<dbReference type="Gene3D" id="3.30.450.40">
    <property type="match status" value="1"/>
</dbReference>
<feature type="transmembrane region" description="Helical" evidence="4">
    <location>
        <begin position="143"/>
        <end position="160"/>
    </location>
</feature>
<feature type="transmembrane region" description="Helical" evidence="4">
    <location>
        <begin position="215"/>
        <end position="234"/>
    </location>
</feature>
<keyword evidence="2" id="KW-0238">DNA-binding</keyword>
<dbReference type="Pfam" id="PF12833">
    <property type="entry name" value="HTH_18"/>
    <property type="match status" value="1"/>
</dbReference>